<feature type="chain" id="PRO_5039355721" description="Lipoprotein" evidence="2">
    <location>
        <begin position="25"/>
        <end position="244"/>
    </location>
</feature>
<evidence type="ECO:0000256" key="2">
    <source>
        <dbReference type="SAM" id="SignalP"/>
    </source>
</evidence>
<dbReference type="EMBL" id="BIFH01000015">
    <property type="protein sequence ID" value="GCD94108.1"/>
    <property type="molecule type" value="Genomic_DNA"/>
</dbReference>
<dbReference type="Proteomes" id="UP000286931">
    <property type="component" value="Unassembled WGS sequence"/>
</dbReference>
<evidence type="ECO:0000313" key="4">
    <source>
        <dbReference type="Proteomes" id="UP000286931"/>
    </source>
</evidence>
<feature type="region of interest" description="Disordered" evidence="1">
    <location>
        <begin position="30"/>
        <end position="108"/>
    </location>
</feature>
<feature type="region of interest" description="Disordered" evidence="1">
    <location>
        <begin position="222"/>
        <end position="244"/>
    </location>
</feature>
<proteinExistence type="predicted"/>
<feature type="compositionally biased region" description="Low complexity" evidence="1">
    <location>
        <begin position="31"/>
        <end position="80"/>
    </location>
</feature>
<dbReference type="RefSeq" id="WP_126636329.1">
    <property type="nucleotide sequence ID" value="NZ_BIFH01000015.1"/>
</dbReference>
<comment type="caution">
    <text evidence="3">The sequence shown here is derived from an EMBL/GenBank/DDBJ whole genome shotgun (WGS) entry which is preliminary data.</text>
</comment>
<name>A0A401YHQ9_9ACTN</name>
<sequence length="244" mass="23571">MFGNRSRAFLLSAAVVGGAMMMTACQGTDSGNAAQGNPPAAAPAGQAVTQQSSGASTTGGNQAGANTTAGTGSTGSGSTVKDSGKTVTPNKAAGNTSGGGNSGSGGPAKCRTDDLSFLADDVTIDGDGNRTVAVTLNNLAGDCSMFGFAGVDLKTTAGPISAKRTSEPVFPITLKRDTSISFGIHYPSNDSGGSGVRITGLLVTPPGETKAADIPWPGAATLPVTDGTGSPVTVGPMGSAGQGG</sequence>
<keyword evidence="4" id="KW-1185">Reference proteome</keyword>
<dbReference type="AlphaFoldDB" id="A0A401YHQ9"/>
<keyword evidence="2" id="KW-0732">Signal</keyword>
<evidence type="ECO:0000313" key="3">
    <source>
        <dbReference type="EMBL" id="GCD94108.1"/>
    </source>
</evidence>
<evidence type="ECO:0008006" key="5">
    <source>
        <dbReference type="Google" id="ProtNLM"/>
    </source>
</evidence>
<feature type="compositionally biased region" description="Gly residues" evidence="1">
    <location>
        <begin position="96"/>
        <end position="106"/>
    </location>
</feature>
<evidence type="ECO:0000256" key="1">
    <source>
        <dbReference type="SAM" id="MobiDB-lite"/>
    </source>
</evidence>
<dbReference type="OrthoDB" id="3480105at2"/>
<accession>A0A401YHQ9</accession>
<reference evidence="3 4" key="1">
    <citation type="submission" date="2018-12" db="EMBL/GenBank/DDBJ databases">
        <title>Draft genome sequence of Embleya hyalina NBRC 13850T.</title>
        <authorList>
            <person name="Komaki H."/>
            <person name="Hosoyama A."/>
            <person name="Kimura A."/>
            <person name="Ichikawa N."/>
            <person name="Tamura T."/>
        </authorList>
    </citation>
    <scope>NUCLEOTIDE SEQUENCE [LARGE SCALE GENOMIC DNA]</scope>
    <source>
        <strain evidence="3 4">NBRC 13850</strain>
    </source>
</reference>
<feature type="signal peptide" evidence="2">
    <location>
        <begin position="1"/>
        <end position="24"/>
    </location>
</feature>
<protein>
    <recommendedName>
        <fullName evidence="5">Lipoprotein</fullName>
    </recommendedName>
</protein>
<organism evidence="3 4">
    <name type="scientific">Embleya hyalina</name>
    <dbReference type="NCBI Taxonomy" id="516124"/>
    <lineage>
        <taxon>Bacteria</taxon>
        <taxon>Bacillati</taxon>
        <taxon>Actinomycetota</taxon>
        <taxon>Actinomycetes</taxon>
        <taxon>Kitasatosporales</taxon>
        <taxon>Streptomycetaceae</taxon>
        <taxon>Embleya</taxon>
    </lineage>
</organism>
<gene>
    <name evidence="3" type="ORF">EHYA_01765</name>
</gene>
<dbReference type="PROSITE" id="PS51257">
    <property type="entry name" value="PROKAR_LIPOPROTEIN"/>
    <property type="match status" value="1"/>
</dbReference>